<dbReference type="EMBL" id="JACSQO010000013">
    <property type="protein sequence ID" value="MBD7946097.1"/>
    <property type="molecule type" value="Genomic_DNA"/>
</dbReference>
<comment type="caution">
    <text evidence="3">The sequence shown here is derived from an EMBL/GenBank/DDBJ whole genome shotgun (WGS) entry which is preliminary data.</text>
</comment>
<evidence type="ECO:0000256" key="1">
    <source>
        <dbReference type="SAM" id="Coils"/>
    </source>
</evidence>
<name>A0ABR8RE80_9BACI</name>
<organism evidence="3 4">
    <name type="scientific">Psychrobacillus faecigallinarum</name>
    <dbReference type="NCBI Taxonomy" id="2762235"/>
    <lineage>
        <taxon>Bacteria</taxon>
        <taxon>Bacillati</taxon>
        <taxon>Bacillota</taxon>
        <taxon>Bacilli</taxon>
        <taxon>Bacillales</taxon>
        <taxon>Bacillaceae</taxon>
        <taxon>Psychrobacillus</taxon>
    </lineage>
</organism>
<dbReference type="Gene3D" id="1.10.10.10">
    <property type="entry name" value="Winged helix-like DNA-binding domain superfamily/Winged helix DNA-binding domain"/>
    <property type="match status" value="1"/>
</dbReference>
<evidence type="ECO:0000259" key="2">
    <source>
        <dbReference type="Pfam" id="PF03551"/>
    </source>
</evidence>
<feature type="coiled-coil region" evidence="1">
    <location>
        <begin position="106"/>
        <end position="158"/>
    </location>
</feature>
<evidence type="ECO:0000313" key="4">
    <source>
        <dbReference type="Proteomes" id="UP000640786"/>
    </source>
</evidence>
<keyword evidence="4" id="KW-1185">Reference proteome</keyword>
<dbReference type="Proteomes" id="UP000640786">
    <property type="component" value="Unassembled WGS sequence"/>
</dbReference>
<gene>
    <name evidence="3" type="ORF">H9650_18485</name>
</gene>
<keyword evidence="1" id="KW-0175">Coiled coil</keyword>
<sequence length="159" mass="18822">MKRRRGFVQLAILHLLDEEPKHGYQIMKELEYRSGGFYSASAGTVYPALQELMEQEMIELLPDTGKKIYSLGVRGRTRLTEHSNKKKSDFWEDWKARWEWQNSEEATQLKEVIDQWENELRKAIKASRKDKDSTSRLIEFIQDTTNQLQKEIQKKGEET</sequence>
<reference evidence="3 4" key="1">
    <citation type="submission" date="2020-08" db="EMBL/GenBank/DDBJ databases">
        <title>A Genomic Blueprint of the Chicken Gut Microbiome.</title>
        <authorList>
            <person name="Gilroy R."/>
            <person name="Ravi A."/>
            <person name="Getino M."/>
            <person name="Pursley I."/>
            <person name="Horton D.L."/>
            <person name="Alikhan N.-F."/>
            <person name="Baker D."/>
            <person name="Gharbi K."/>
            <person name="Hall N."/>
            <person name="Watson M."/>
            <person name="Adriaenssens E.M."/>
            <person name="Foster-Nyarko E."/>
            <person name="Jarju S."/>
            <person name="Secka A."/>
            <person name="Antonio M."/>
            <person name="Oren A."/>
            <person name="Chaudhuri R."/>
            <person name="La Ragione R.M."/>
            <person name="Hildebrand F."/>
            <person name="Pallen M.J."/>
        </authorList>
    </citation>
    <scope>NUCLEOTIDE SEQUENCE [LARGE SCALE GENOMIC DNA]</scope>
    <source>
        <strain evidence="3 4">Sa2BUA9</strain>
    </source>
</reference>
<dbReference type="PANTHER" id="PTHR43252:SF2">
    <property type="entry name" value="TRANSCRIPTION REGULATOR, PADR-LIKE FAMILY"/>
    <property type="match status" value="1"/>
</dbReference>
<feature type="domain" description="Transcription regulator PadR N-terminal" evidence="2">
    <location>
        <begin position="12"/>
        <end position="80"/>
    </location>
</feature>
<evidence type="ECO:0000313" key="3">
    <source>
        <dbReference type="EMBL" id="MBD7946097.1"/>
    </source>
</evidence>
<dbReference type="InterPro" id="IPR036388">
    <property type="entry name" value="WH-like_DNA-bd_sf"/>
</dbReference>
<protein>
    <submittedName>
        <fullName evidence="3">PadR family transcriptional regulator</fullName>
    </submittedName>
</protein>
<dbReference type="SUPFAM" id="SSF46785">
    <property type="entry name" value="Winged helix' DNA-binding domain"/>
    <property type="match status" value="1"/>
</dbReference>
<dbReference type="PANTHER" id="PTHR43252">
    <property type="entry name" value="TRANSCRIPTIONAL REGULATOR YQJI"/>
    <property type="match status" value="1"/>
</dbReference>
<dbReference type="RefSeq" id="WP_191697886.1">
    <property type="nucleotide sequence ID" value="NZ_JACSQO010000013.1"/>
</dbReference>
<dbReference type="Pfam" id="PF03551">
    <property type="entry name" value="PadR"/>
    <property type="match status" value="1"/>
</dbReference>
<accession>A0ABR8RE80</accession>
<dbReference type="InterPro" id="IPR036390">
    <property type="entry name" value="WH_DNA-bd_sf"/>
</dbReference>
<dbReference type="InterPro" id="IPR005149">
    <property type="entry name" value="Tscrpt_reg_PadR_N"/>
</dbReference>
<proteinExistence type="predicted"/>